<evidence type="ECO:0000256" key="1">
    <source>
        <dbReference type="SAM" id="MobiDB-lite"/>
    </source>
</evidence>
<keyword evidence="3" id="KW-1185">Reference proteome</keyword>
<feature type="region of interest" description="Disordered" evidence="1">
    <location>
        <begin position="139"/>
        <end position="198"/>
    </location>
</feature>
<accession>A0A166RVG2</accession>
<sequence>MLIEDYRAPAPEVAPERAPTFLEPDDLSPLEEPPFPADPSASQAHELLDSAAAFEVSAVYSALQPRRSQAAPVCVVALKRPNAYVGGRSTYAMSPGDLIAGNWKLPCRVRAGLITTTIPINVMEKVQLPLDLKQYECRSQSRDASPNHDNKFEFPKKTAAHSSSTPLPYEPLPWSNTSSASSPSATSSTKATLNAHRK</sequence>
<dbReference type="EMBL" id="KV417502">
    <property type="protein sequence ID" value="KZP28696.1"/>
    <property type="molecule type" value="Genomic_DNA"/>
</dbReference>
<name>A0A166RVG2_9AGAM</name>
<protein>
    <submittedName>
        <fullName evidence="2">Uncharacterized protein</fullName>
    </submittedName>
</protein>
<gene>
    <name evidence="2" type="ORF">FIBSPDRAFT_947523</name>
</gene>
<feature type="compositionally biased region" description="Low complexity" evidence="1">
    <location>
        <begin position="8"/>
        <end position="22"/>
    </location>
</feature>
<organism evidence="2 3">
    <name type="scientific">Athelia psychrophila</name>
    <dbReference type="NCBI Taxonomy" id="1759441"/>
    <lineage>
        <taxon>Eukaryota</taxon>
        <taxon>Fungi</taxon>
        <taxon>Dikarya</taxon>
        <taxon>Basidiomycota</taxon>
        <taxon>Agaricomycotina</taxon>
        <taxon>Agaricomycetes</taxon>
        <taxon>Agaricomycetidae</taxon>
        <taxon>Atheliales</taxon>
        <taxon>Atheliaceae</taxon>
        <taxon>Athelia</taxon>
    </lineage>
</organism>
<evidence type="ECO:0000313" key="2">
    <source>
        <dbReference type="EMBL" id="KZP28696.1"/>
    </source>
</evidence>
<feature type="compositionally biased region" description="Basic and acidic residues" evidence="1">
    <location>
        <begin position="139"/>
        <end position="156"/>
    </location>
</feature>
<feature type="region of interest" description="Disordered" evidence="1">
    <location>
        <begin position="1"/>
        <end position="41"/>
    </location>
</feature>
<reference evidence="2 3" key="1">
    <citation type="journal article" date="2016" name="Mol. Biol. Evol.">
        <title>Comparative Genomics of Early-Diverging Mushroom-Forming Fungi Provides Insights into the Origins of Lignocellulose Decay Capabilities.</title>
        <authorList>
            <person name="Nagy L.G."/>
            <person name="Riley R."/>
            <person name="Tritt A."/>
            <person name="Adam C."/>
            <person name="Daum C."/>
            <person name="Floudas D."/>
            <person name="Sun H."/>
            <person name="Yadav J.S."/>
            <person name="Pangilinan J."/>
            <person name="Larsson K.H."/>
            <person name="Matsuura K."/>
            <person name="Barry K."/>
            <person name="Labutti K."/>
            <person name="Kuo R."/>
            <person name="Ohm R.A."/>
            <person name="Bhattacharya S.S."/>
            <person name="Shirouzu T."/>
            <person name="Yoshinaga Y."/>
            <person name="Martin F.M."/>
            <person name="Grigoriev I.V."/>
            <person name="Hibbett D.S."/>
        </authorList>
    </citation>
    <scope>NUCLEOTIDE SEQUENCE [LARGE SCALE GENOMIC DNA]</scope>
    <source>
        <strain evidence="2 3">CBS 109695</strain>
    </source>
</reference>
<evidence type="ECO:0000313" key="3">
    <source>
        <dbReference type="Proteomes" id="UP000076532"/>
    </source>
</evidence>
<feature type="compositionally biased region" description="Low complexity" evidence="1">
    <location>
        <begin position="175"/>
        <end position="192"/>
    </location>
</feature>
<dbReference type="AlphaFoldDB" id="A0A166RVG2"/>
<proteinExistence type="predicted"/>
<dbReference type="Proteomes" id="UP000076532">
    <property type="component" value="Unassembled WGS sequence"/>
</dbReference>